<accession>A0A0R2JEN3</accession>
<dbReference type="SUPFAM" id="SSF53474">
    <property type="entry name" value="alpha/beta-Hydrolases"/>
    <property type="match status" value="1"/>
</dbReference>
<dbReference type="PATRIC" id="fig|1616.3.peg.307"/>
<proteinExistence type="predicted"/>
<sequence length="270" mass="30137">MKEENMSFFKTNDGIQIHYQLDGPHNGTTVLLLGGYTSNIATWAEQIEAFNAAGYRTLRLDYRNHGQSEQAAQGLRIARLAMDVAELLHQLDITAVHVIGHSMGASVGALYLSLFGNQKVLSIITEDQSPKMLNEGEWQAGLKDSDLSQLGSFAERFPHIKLTQKHLSVEIKRVLAENYTPFDFKLTHPLLVDGIAQDWRDVLPAEHRPHLFMSGDASPLYPANYPEVALKLQGNAQSQTYHFEGVGHVPHLESADEFNQVALAFFDQIN</sequence>
<feature type="domain" description="AB hydrolase-1" evidence="1">
    <location>
        <begin position="29"/>
        <end position="141"/>
    </location>
</feature>
<protein>
    <recommendedName>
        <fullName evidence="1">AB hydrolase-1 domain-containing protein</fullName>
    </recommendedName>
</protein>
<evidence type="ECO:0000313" key="2">
    <source>
        <dbReference type="EMBL" id="KRN75803.1"/>
    </source>
</evidence>
<dbReference type="InterPro" id="IPR029058">
    <property type="entry name" value="AB_hydrolase_fold"/>
</dbReference>
<dbReference type="Gene3D" id="3.40.50.1820">
    <property type="entry name" value="alpha/beta hydrolase"/>
    <property type="match status" value="1"/>
</dbReference>
<dbReference type="InterPro" id="IPR050228">
    <property type="entry name" value="Carboxylesterase_BioH"/>
</dbReference>
<dbReference type="PANTHER" id="PTHR43194">
    <property type="entry name" value="HYDROLASE ALPHA/BETA FOLD FAMILY"/>
    <property type="match status" value="1"/>
</dbReference>
<dbReference type="STRING" id="1616.IV73_GL000302"/>
<comment type="caution">
    <text evidence="2">The sequence shown here is derived from an EMBL/GenBank/DDBJ whole genome shotgun (WGS) entry which is preliminary data.</text>
</comment>
<name>A0A0R2JEN3_9LACO</name>
<evidence type="ECO:0000313" key="3">
    <source>
        <dbReference type="Proteomes" id="UP000051655"/>
    </source>
</evidence>
<gene>
    <name evidence="2" type="ORF">IV73_GL000302</name>
</gene>
<organism evidence="2 3">
    <name type="scientific">Weissella kandleri</name>
    <dbReference type="NCBI Taxonomy" id="1616"/>
    <lineage>
        <taxon>Bacteria</taxon>
        <taxon>Bacillati</taxon>
        <taxon>Bacillota</taxon>
        <taxon>Bacilli</taxon>
        <taxon>Lactobacillales</taxon>
        <taxon>Lactobacillaceae</taxon>
        <taxon>Weissella</taxon>
    </lineage>
</organism>
<dbReference type="Pfam" id="PF00561">
    <property type="entry name" value="Abhydrolase_1"/>
    <property type="match status" value="1"/>
</dbReference>
<dbReference type="InterPro" id="IPR000073">
    <property type="entry name" value="AB_hydrolase_1"/>
</dbReference>
<dbReference type="EMBL" id="JQBP01000001">
    <property type="protein sequence ID" value="KRN75803.1"/>
    <property type="molecule type" value="Genomic_DNA"/>
</dbReference>
<dbReference type="Proteomes" id="UP000051655">
    <property type="component" value="Unassembled WGS sequence"/>
</dbReference>
<reference evidence="2 3" key="1">
    <citation type="journal article" date="2015" name="Genome Announc.">
        <title>Expanding the biotechnology potential of lactobacilli through comparative genomics of 213 strains and associated genera.</title>
        <authorList>
            <person name="Sun Z."/>
            <person name="Harris H.M."/>
            <person name="McCann A."/>
            <person name="Guo C."/>
            <person name="Argimon S."/>
            <person name="Zhang W."/>
            <person name="Yang X."/>
            <person name="Jeffery I.B."/>
            <person name="Cooney J.C."/>
            <person name="Kagawa T.F."/>
            <person name="Liu W."/>
            <person name="Song Y."/>
            <person name="Salvetti E."/>
            <person name="Wrobel A."/>
            <person name="Rasinkangas P."/>
            <person name="Parkhill J."/>
            <person name="Rea M.C."/>
            <person name="O'Sullivan O."/>
            <person name="Ritari J."/>
            <person name="Douillard F.P."/>
            <person name="Paul Ross R."/>
            <person name="Yang R."/>
            <person name="Briner A.E."/>
            <person name="Felis G.E."/>
            <person name="de Vos W.M."/>
            <person name="Barrangou R."/>
            <person name="Klaenhammer T.R."/>
            <person name="Caufield P.W."/>
            <person name="Cui Y."/>
            <person name="Zhang H."/>
            <person name="O'Toole P.W."/>
        </authorList>
    </citation>
    <scope>NUCLEOTIDE SEQUENCE [LARGE SCALE GENOMIC DNA]</scope>
    <source>
        <strain evidence="2 3">DSM 20593</strain>
    </source>
</reference>
<dbReference type="PANTHER" id="PTHR43194:SF2">
    <property type="entry name" value="PEROXISOMAL MEMBRANE PROTEIN LPX1"/>
    <property type="match status" value="1"/>
</dbReference>
<keyword evidence="3" id="KW-1185">Reference proteome</keyword>
<evidence type="ECO:0000259" key="1">
    <source>
        <dbReference type="Pfam" id="PF00561"/>
    </source>
</evidence>
<dbReference type="AlphaFoldDB" id="A0A0R2JEN3"/>